<evidence type="ECO:0000313" key="5">
    <source>
        <dbReference type="EMBL" id="KAL3629586.1"/>
    </source>
</evidence>
<feature type="transmembrane region" description="Helical" evidence="3">
    <location>
        <begin position="7"/>
        <end position="28"/>
    </location>
</feature>
<sequence length="469" mass="53342">MTTLNCFFHLMMIFKLYSSLLLILSSYIQVKSLALESHFETVETTSDQCKRHFIDPKDRAKSTLEVFHRNGPCSPTARTNPMKMPSAQDILHRDRLRVESLQARLKLNSTTNKYDSRFQDTKEVAFLQVLASTSNYAISISLGTPQQMQTLVFDTGSDLTWTRGFHYYASTTFVSISCVSKLCTWYLPSHTCEMFGNRENMCYYDVTYKDASYTKGVFSMDTLHITQTGDVFSDFHFGCGTDIEGDFDGDGILGLGRNLASFVTQTQKLYKRVFSYCLPSSPSSTGFLKLGRRVYPDDLKFTPLIDNSNHPSFYFIDIISIKVGKVELLVNKFNLMYPGTIIDSGTMFTYLPIKVYRALRNEFQKQMKNIGYQIIVPIPSTWFDTCYDDSEYLSNAVPIITFTFKGGVPVDMDYSAILYAQDTNIKCLAFAGNKNADDFTIFGNTQQMKFEVVYDAYRGKLGFIPHGCL</sequence>
<dbReference type="Pfam" id="PF14541">
    <property type="entry name" value="TAXi_C"/>
    <property type="match status" value="1"/>
</dbReference>
<evidence type="ECO:0000256" key="3">
    <source>
        <dbReference type="SAM" id="Phobius"/>
    </source>
</evidence>
<dbReference type="Pfam" id="PF14543">
    <property type="entry name" value="TAXi_N"/>
    <property type="match status" value="1"/>
</dbReference>
<keyword evidence="3" id="KW-0472">Membrane</keyword>
<proteinExistence type="inferred from homology"/>
<name>A0ABD3CI66_9LAMI</name>
<dbReference type="PANTHER" id="PTHR13683:SF750">
    <property type="entry name" value="ASPARTYL PROTEASE AED1"/>
    <property type="match status" value="1"/>
</dbReference>
<feature type="active site" evidence="2">
    <location>
        <position position="343"/>
    </location>
</feature>
<dbReference type="Proteomes" id="UP001632038">
    <property type="component" value="Unassembled WGS sequence"/>
</dbReference>
<feature type="active site" evidence="2">
    <location>
        <position position="154"/>
    </location>
</feature>
<evidence type="ECO:0000256" key="1">
    <source>
        <dbReference type="ARBA" id="ARBA00007447"/>
    </source>
</evidence>
<keyword evidence="3" id="KW-1133">Transmembrane helix</keyword>
<dbReference type="InterPro" id="IPR032861">
    <property type="entry name" value="TAXi_N"/>
</dbReference>
<dbReference type="EMBL" id="JAVIJP010000034">
    <property type="protein sequence ID" value="KAL3629586.1"/>
    <property type="molecule type" value="Genomic_DNA"/>
</dbReference>
<comment type="similarity">
    <text evidence="1">Belongs to the peptidase A1 family.</text>
</comment>
<keyword evidence="6" id="KW-1185">Reference proteome</keyword>
<keyword evidence="3" id="KW-0812">Transmembrane</keyword>
<dbReference type="SUPFAM" id="SSF50630">
    <property type="entry name" value="Acid proteases"/>
    <property type="match status" value="1"/>
</dbReference>
<comment type="caution">
    <text evidence="5">The sequence shown here is derived from an EMBL/GenBank/DDBJ whole genome shotgun (WGS) entry which is preliminary data.</text>
</comment>
<dbReference type="AlphaFoldDB" id="A0ABD3CI66"/>
<gene>
    <name evidence="5" type="ORF">CASFOL_026808</name>
</gene>
<dbReference type="InterPro" id="IPR001461">
    <property type="entry name" value="Aspartic_peptidase_A1"/>
</dbReference>
<feature type="domain" description="Peptidase A1" evidence="4">
    <location>
        <begin position="136"/>
        <end position="464"/>
    </location>
</feature>
<dbReference type="Gene3D" id="2.40.70.10">
    <property type="entry name" value="Acid Proteases"/>
    <property type="match status" value="2"/>
</dbReference>
<protein>
    <recommendedName>
        <fullName evidence="4">Peptidase A1 domain-containing protein</fullName>
    </recommendedName>
</protein>
<dbReference type="InterPro" id="IPR021109">
    <property type="entry name" value="Peptidase_aspartic_dom_sf"/>
</dbReference>
<evidence type="ECO:0000313" key="6">
    <source>
        <dbReference type="Proteomes" id="UP001632038"/>
    </source>
</evidence>
<organism evidence="5 6">
    <name type="scientific">Castilleja foliolosa</name>
    <dbReference type="NCBI Taxonomy" id="1961234"/>
    <lineage>
        <taxon>Eukaryota</taxon>
        <taxon>Viridiplantae</taxon>
        <taxon>Streptophyta</taxon>
        <taxon>Embryophyta</taxon>
        <taxon>Tracheophyta</taxon>
        <taxon>Spermatophyta</taxon>
        <taxon>Magnoliopsida</taxon>
        <taxon>eudicotyledons</taxon>
        <taxon>Gunneridae</taxon>
        <taxon>Pentapetalae</taxon>
        <taxon>asterids</taxon>
        <taxon>lamiids</taxon>
        <taxon>Lamiales</taxon>
        <taxon>Orobanchaceae</taxon>
        <taxon>Pedicularideae</taxon>
        <taxon>Castillejinae</taxon>
        <taxon>Castilleja</taxon>
    </lineage>
</organism>
<dbReference type="PANTHER" id="PTHR13683">
    <property type="entry name" value="ASPARTYL PROTEASES"/>
    <property type="match status" value="1"/>
</dbReference>
<dbReference type="PROSITE" id="PS51767">
    <property type="entry name" value="PEPTIDASE_A1"/>
    <property type="match status" value="1"/>
</dbReference>
<evidence type="ECO:0000259" key="4">
    <source>
        <dbReference type="PROSITE" id="PS51767"/>
    </source>
</evidence>
<accession>A0ABD3CI66</accession>
<reference evidence="6" key="1">
    <citation type="journal article" date="2024" name="IScience">
        <title>Strigolactones Initiate the Formation of Haustorium-like Structures in Castilleja.</title>
        <authorList>
            <person name="Buerger M."/>
            <person name="Peterson D."/>
            <person name="Chory J."/>
        </authorList>
    </citation>
    <scope>NUCLEOTIDE SEQUENCE [LARGE SCALE GENOMIC DNA]</scope>
</reference>
<dbReference type="InterPro" id="IPR032799">
    <property type="entry name" value="TAXi_C"/>
</dbReference>
<dbReference type="InterPro" id="IPR033121">
    <property type="entry name" value="PEPTIDASE_A1"/>
</dbReference>
<evidence type="ECO:0000256" key="2">
    <source>
        <dbReference type="PIRSR" id="PIRSR601461-1"/>
    </source>
</evidence>
<dbReference type="PRINTS" id="PR00792">
    <property type="entry name" value="PEPSIN"/>
</dbReference>